<organism evidence="4 5">
    <name type="scientific">Schumannella luteola</name>
    <dbReference type="NCBI Taxonomy" id="472059"/>
    <lineage>
        <taxon>Bacteria</taxon>
        <taxon>Bacillati</taxon>
        <taxon>Actinomycetota</taxon>
        <taxon>Actinomycetes</taxon>
        <taxon>Micrococcales</taxon>
        <taxon>Microbacteriaceae</taxon>
        <taxon>Schumannella</taxon>
    </lineage>
</organism>
<feature type="compositionally biased region" description="Low complexity" evidence="1">
    <location>
        <begin position="50"/>
        <end position="79"/>
    </location>
</feature>
<protein>
    <recommendedName>
        <fullName evidence="3">LTD domain-containing protein</fullName>
    </recommendedName>
</protein>
<feature type="chain" id="PRO_5032436090" description="LTD domain-containing protein" evidence="2">
    <location>
        <begin position="32"/>
        <end position="1231"/>
    </location>
</feature>
<dbReference type="Proteomes" id="UP000553888">
    <property type="component" value="Unassembled WGS sequence"/>
</dbReference>
<evidence type="ECO:0000256" key="1">
    <source>
        <dbReference type="SAM" id="MobiDB-lite"/>
    </source>
</evidence>
<keyword evidence="2" id="KW-0732">Signal</keyword>
<feature type="region of interest" description="Disordered" evidence="1">
    <location>
        <begin position="633"/>
        <end position="680"/>
    </location>
</feature>
<dbReference type="InterPro" id="IPR001322">
    <property type="entry name" value="Lamin_tail_dom"/>
</dbReference>
<feature type="compositionally biased region" description="Basic and acidic residues" evidence="1">
    <location>
        <begin position="642"/>
        <end position="656"/>
    </location>
</feature>
<name>A0A852Y8T8_9MICO</name>
<feature type="signal peptide" evidence="2">
    <location>
        <begin position="1"/>
        <end position="31"/>
    </location>
</feature>
<dbReference type="InterPro" id="IPR051918">
    <property type="entry name" value="STPP_CPPED1"/>
</dbReference>
<accession>A0A852Y8T8</accession>
<dbReference type="AlphaFoldDB" id="A0A852Y8T8"/>
<reference evidence="4 5" key="1">
    <citation type="submission" date="2020-07" db="EMBL/GenBank/DDBJ databases">
        <title>Sequencing the genomes of 1000 actinobacteria strains.</title>
        <authorList>
            <person name="Klenk H.-P."/>
        </authorList>
    </citation>
    <scope>NUCLEOTIDE SEQUENCE [LARGE SCALE GENOMIC DNA]</scope>
    <source>
        <strain evidence="4 5">DSM 23141</strain>
    </source>
</reference>
<dbReference type="PANTHER" id="PTHR43143:SF5">
    <property type="entry name" value="SECRETED PROTEIN"/>
    <property type="match status" value="1"/>
</dbReference>
<feature type="region of interest" description="Disordered" evidence="1">
    <location>
        <begin position="728"/>
        <end position="756"/>
    </location>
</feature>
<dbReference type="Pfam" id="PF00932">
    <property type="entry name" value="LTD"/>
    <property type="match status" value="2"/>
</dbReference>
<evidence type="ECO:0000313" key="5">
    <source>
        <dbReference type="Proteomes" id="UP000553888"/>
    </source>
</evidence>
<dbReference type="RefSeq" id="WP_179566673.1">
    <property type="nucleotide sequence ID" value="NZ_JACBZY010000001.1"/>
</dbReference>
<evidence type="ECO:0000256" key="2">
    <source>
        <dbReference type="SAM" id="SignalP"/>
    </source>
</evidence>
<keyword evidence="5" id="KW-1185">Reference proteome</keyword>
<evidence type="ECO:0000259" key="3">
    <source>
        <dbReference type="PROSITE" id="PS51841"/>
    </source>
</evidence>
<dbReference type="Gene3D" id="2.60.40.1260">
    <property type="entry name" value="Lamin Tail domain"/>
    <property type="match status" value="2"/>
</dbReference>
<evidence type="ECO:0000313" key="4">
    <source>
        <dbReference type="EMBL" id="NYG98833.1"/>
    </source>
</evidence>
<dbReference type="EMBL" id="JACBZY010000001">
    <property type="protein sequence ID" value="NYG98833.1"/>
    <property type="molecule type" value="Genomic_DNA"/>
</dbReference>
<dbReference type="PROSITE" id="PS51841">
    <property type="entry name" value="LTD"/>
    <property type="match status" value="3"/>
</dbReference>
<sequence length="1231" mass="127578">MLRLVLATLTATIILLGGVAAGGPASDPASAAERAAPGAASAAASVAPSAASTPGAVDGAGSANSGAAPSAAGSASAAGEDTSEGPEPGAGSRGVVNAPTTSVLINELSNGSSRSRSDGFVELRNWGSDAVQLDGWKVYRCSSGGLRANDNDVEADLIGQTLAPGQLLTISKIGMPGALHTMQPYASTGFGIWLEDPQGRVADRVGVYPNQPWMTASECTPSTGSARNLPNSLDISTDQSWQRRAITGDSELDWVAAPATIDAPNATAAPARDDSGVVISEFATAGKKGSADDFVELRNDGSAPVDIGGWQLLRCTASGRLDHGNLQTTIAAGTELAPGARWLAAGTGFAGDADARYETGFADAGSGALLRTKAGLLADRVAVSQYGDSACQEGDAKLPAILDAVADESWQRAEPGSSAAASADAGDAAAAASTPGWIIAPRTPGAANATRESSVFRTAFAYPAKAERGVAISEIANDPGAPVLPAKLTQRNFIEIANYGERTIDVGGWTLRRCMADGLRAPAVQTTIPAGTKLKPGATWTVARAGTTDARGAQASYDTTLSFLGTGVWLADERGERVDSVGVYGRNELDSSIDTVSPCSKGLTLTTYLVDRMRGQSFQRVAFTGSDADDFRAAEATPGQRAKLDEDYRAETEARAGDTATGSAPAAEADTTASTAPTGVGAAKTDAAKADAAKTGAASTAKPLAGTAATVLRAWSGASQNGRLTAAHADGETPLDPASIGATSPADGSAPGASPEAVDHAYGYPYQRFELDATGLKTGSRIGWAGATTGRNELQLSVWTGSEWRRLAAGTDPTASGAPIALSGALKAGEIRDGKVIALVQDGPRTKATIDGGIDGRLENPDDYDLAISHVTDTQYLSDAYPEVYAEELSWIADNAASRKIAFATHTGDLVQNWVDPDQSDVRARAEFARASSIQGILDRAGVPNSVLPGNHDSKRGIDYTLFDEFFGPDRYAAQPWYGGSIAPGDNAANYSLISAGGADFLMLSLPYAYGEREIDWAERVVAAHPDRNVVVSTHEHLSPKLRDAPAQRSSSSRWVSRADELWDRVVAPNRNVIAVLSGHFHGIGQITTEDAGGLPGHDVVELLADYQEFRTHTGQRATGFQRLLQLDLASGTIAVDTFSTQLKATASYPYDYEQFLADNGSDASPSNDRPWNVIAAGTQDRYGDADDEFTAHVTFQYAKRVATTGLTTAGPAKPSTRDLALLPTTRPGRS</sequence>
<feature type="domain" description="LTD" evidence="3">
    <location>
        <begin position="92"/>
        <end position="259"/>
    </location>
</feature>
<feature type="region of interest" description="Disordered" evidence="1">
    <location>
        <begin position="50"/>
        <end position="97"/>
    </location>
</feature>
<dbReference type="Gene3D" id="3.60.21.10">
    <property type="match status" value="1"/>
</dbReference>
<feature type="region of interest" description="Disordered" evidence="1">
    <location>
        <begin position="1209"/>
        <end position="1231"/>
    </location>
</feature>
<dbReference type="InterPro" id="IPR029052">
    <property type="entry name" value="Metallo-depent_PP-like"/>
</dbReference>
<comment type="caution">
    <text evidence="4">The sequence shown here is derived from an EMBL/GenBank/DDBJ whole genome shotgun (WGS) entry which is preliminary data.</text>
</comment>
<feature type="domain" description="LTD" evidence="3">
    <location>
        <begin position="456"/>
        <end position="588"/>
    </location>
</feature>
<proteinExistence type="predicted"/>
<dbReference type="SUPFAM" id="SSF74853">
    <property type="entry name" value="Lamin A/C globular tail domain"/>
    <property type="match status" value="3"/>
</dbReference>
<dbReference type="InterPro" id="IPR036415">
    <property type="entry name" value="Lamin_tail_dom_sf"/>
</dbReference>
<feature type="domain" description="LTD" evidence="3">
    <location>
        <begin position="266"/>
        <end position="388"/>
    </location>
</feature>
<dbReference type="SUPFAM" id="SSF56300">
    <property type="entry name" value="Metallo-dependent phosphatases"/>
    <property type="match status" value="1"/>
</dbReference>
<dbReference type="PANTHER" id="PTHR43143">
    <property type="entry name" value="METALLOPHOSPHOESTERASE, CALCINEURIN SUPERFAMILY"/>
    <property type="match status" value="1"/>
</dbReference>
<gene>
    <name evidence="4" type="ORF">BJ979_001459</name>
</gene>